<dbReference type="SUPFAM" id="SSF143422">
    <property type="entry name" value="Transposase IS200-like"/>
    <property type="match status" value="1"/>
</dbReference>
<accession>A0AAE3JDL9</accession>
<proteinExistence type="predicted"/>
<dbReference type="GO" id="GO:0004803">
    <property type="term" value="F:transposase activity"/>
    <property type="evidence" value="ECO:0007669"/>
    <property type="project" value="InterPro"/>
</dbReference>
<organism evidence="2 3">
    <name type="scientific">Anthropogastromicrobium aceti</name>
    <dbReference type="NCBI Taxonomy" id="2981768"/>
    <lineage>
        <taxon>Bacteria</taxon>
        <taxon>Bacillati</taxon>
        <taxon>Bacillota</taxon>
        <taxon>Clostridia</taxon>
        <taxon>Lachnospirales</taxon>
        <taxon>Lachnospiraceae</taxon>
        <taxon>Anthropogastromicrobium</taxon>
    </lineage>
</organism>
<feature type="non-terminal residue" evidence="2">
    <location>
        <position position="1"/>
    </location>
</feature>
<dbReference type="PANTHER" id="PTHR34322">
    <property type="entry name" value="TRANSPOSASE, Y1_TNP DOMAIN-CONTAINING"/>
    <property type="match status" value="1"/>
</dbReference>
<dbReference type="InterPro" id="IPR002686">
    <property type="entry name" value="Transposase_17"/>
</dbReference>
<dbReference type="EMBL" id="JAJEQN010000082">
    <property type="protein sequence ID" value="MCC2223151.1"/>
    <property type="molecule type" value="Genomic_DNA"/>
</dbReference>
<evidence type="ECO:0000259" key="1">
    <source>
        <dbReference type="SMART" id="SM01321"/>
    </source>
</evidence>
<dbReference type="InterPro" id="IPR036515">
    <property type="entry name" value="Transposase_17_sf"/>
</dbReference>
<dbReference type="SMART" id="SM01321">
    <property type="entry name" value="Y1_Tnp"/>
    <property type="match status" value="1"/>
</dbReference>
<comment type="caution">
    <text evidence="2">The sequence shown here is derived from an EMBL/GenBank/DDBJ whole genome shotgun (WGS) entry which is preliminary data.</text>
</comment>
<dbReference type="Pfam" id="PF01797">
    <property type="entry name" value="Y1_Tnp"/>
    <property type="match status" value="1"/>
</dbReference>
<evidence type="ECO:0000313" key="3">
    <source>
        <dbReference type="Proteomes" id="UP001198200"/>
    </source>
</evidence>
<dbReference type="Proteomes" id="UP001198200">
    <property type="component" value="Unassembled WGS sequence"/>
</dbReference>
<sequence length="181" mass="21783">GIRRMVIFQDDTDYQVFLLLLKKMMEEHECSLHAYCLMSNHFHVLIETGPHEIGKTFKGIMSCYASYYNQRYGYHGHVFEGRFKSCIVKDDSYFLQTSRYIHMNPVKAKITAHPEDYPWSSYRTILRMTDDRITQPEKTLAFFKQSIFYYREFVEDATHKYKINENMIQKEIGEDETWLPW</sequence>
<gene>
    <name evidence="2" type="ORF">LKD48_16270</name>
</gene>
<dbReference type="AlphaFoldDB" id="A0AAE3JDL9"/>
<keyword evidence="3" id="KW-1185">Reference proteome</keyword>
<reference evidence="2 3" key="1">
    <citation type="submission" date="2021-10" db="EMBL/GenBank/DDBJ databases">
        <title>Anaerobic single-cell dispensing facilitates the cultivation of human gut bacteria.</title>
        <authorList>
            <person name="Afrizal A."/>
        </authorList>
    </citation>
    <scope>NUCLEOTIDE SEQUENCE [LARGE SCALE GENOMIC DNA]</scope>
    <source>
        <strain evidence="2 3">CLA-AA-H224</strain>
    </source>
</reference>
<evidence type="ECO:0000313" key="2">
    <source>
        <dbReference type="EMBL" id="MCC2223151.1"/>
    </source>
</evidence>
<protein>
    <submittedName>
        <fullName evidence="2">Transposase</fullName>
    </submittedName>
</protein>
<dbReference type="Gene3D" id="3.30.70.1290">
    <property type="entry name" value="Transposase IS200-like"/>
    <property type="match status" value="1"/>
</dbReference>
<dbReference type="GO" id="GO:0003677">
    <property type="term" value="F:DNA binding"/>
    <property type="evidence" value="ECO:0007669"/>
    <property type="project" value="InterPro"/>
</dbReference>
<dbReference type="RefSeq" id="WP_308732627.1">
    <property type="nucleotide sequence ID" value="NZ_JAJEQN010000082.1"/>
</dbReference>
<dbReference type="PANTHER" id="PTHR34322:SF2">
    <property type="entry name" value="TRANSPOSASE IS200-LIKE DOMAIN-CONTAINING PROTEIN"/>
    <property type="match status" value="1"/>
</dbReference>
<dbReference type="GO" id="GO:0006313">
    <property type="term" value="P:DNA transposition"/>
    <property type="evidence" value="ECO:0007669"/>
    <property type="project" value="InterPro"/>
</dbReference>
<feature type="domain" description="Transposase IS200-like" evidence="1">
    <location>
        <begin position="1"/>
        <end position="104"/>
    </location>
</feature>
<name>A0AAE3JDL9_9FIRM</name>